<feature type="region of interest" description="Disordered" evidence="6">
    <location>
        <begin position="1"/>
        <end position="74"/>
    </location>
</feature>
<proteinExistence type="inferred from homology"/>
<dbReference type="GO" id="GO:0005743">
    <property type="term" value="C:mitochondrial inner membrane"/>
    <property type="evidence" value="ECO:0007669"/>
    <property type="project" value="UniProtKB-SubCell"/>
</dbReference>
<gene>
    <name evidence="7" type="ORF">TEA_001650</name>
</gene>
<dbReference type="AlphaFoldDB" id="A0A4S4EIW2"/>
<evidence type="ECO:0000256" key="3">
    <source>
        <dbReference type="ARBA" id="ARBA00022989"/>
    </source>
</evidence>
<keyword evidence="5" id="KW-0496">Mitochondrion</keyword>
<evidence type="ECO:0000256" key="2">
    <source>
        <dbReference type="ARBA" id="ARBA00022692"/>
    </source>
</evidence>
<dbReference type="PROSITE" id="PS50895">
    <property type="entry name" value="SURF1"/>
    <property type="match status" value="1"/>
</dbReference>
<dbReference type="Proteomes" id="UP000306102">
    <property type="component" value="Unassembled WGS sequence"/>
</dbReference>
<accession>A0A4S4EIW2</accession>
<evidence type="ECO:0000256" key="4">
    <source>
        <dbReference type="ARBA" id="ARBA00023136"/>
    </source>
</evidence>
<keyword evidence="4 5" id="KW-0472">Membrane</keyword>
<name>A0A4S4EIW2_CAMSN</name>
<feature type="transmembrane region" description="Helical" evidence="5">
    <location>
        <begin position="81"/>
        <end position="99"/>
    </location>
</feature>
<keyword evidence="8" id="KW-1185">Reference proteome</keyword>
<comment type="caution">
    <text evidence="5">Lacks conserved residue(s) required for the propagation of feature annotation.</text>
</comment>
<keyword evidence="5" id="KW-0999">Mitochondrion inner membrane</keyword>
<dbReference type="PANTHER" id="PTHR23427:SF2">
    <property type="entry name" value="SURFEIT LOCUS PROTEIN 1"/>
    <property type="match status" value="1"/>
</dbReference>
<dbReference type="STRING" id="542762.A0A4S4EIW2"/>
<dbReference type="InterPro" id="IPR002994">
    <property type="entry name" value="Surf1/Shy1"/>
</dbReference>
<keyword evidence="3 5" id="KW-1133">Transmembrane helix</keyword>
<evidence type="ECO:0000313" key="8">
    <source>
        <dbReference type="Proteomes" id="UP000306102"/>
    </source>
</evidence>
<comment type="subcellular location">
    <subcellularLocation>
        <location evidence="1">Membrane</location>
    </subcellularLocation>
    <subcellularLocation>
        <location evidence="5">Mitochondrion inner membrane</location>
        <topology evidence="5">Multi-pass membrane protein</topology>
    </subcellularLocation>
</comment>
<feature type="compositionally biased region" description="Low complexity" evidence="6">
    <location>
        <begin position="20"/>
        <end position="70"/>
    </location>
</feature>
<organism evidence="7 8">
    <name type="scientific">Camellia sinensis var. sinensis</name>
    <name type="common">China tea</name>
    <dbReference type="NCBI Taxonomy" id="542762"/>
    <lineage>
        <taxon>Eukaryota</taxon>
        <taxon>Viridiplantae</taxon>
        <taxon>Streptophyta</taxon>
        <taxon>Embryophyta</taxon>
        <taxon>Tracheophyta</taxon>
        <taxon>Spermatophyta</taxon>
        <taxon>Magnoliopsida</taxon>
        <taxon>eudicotyledons</taxon>
        <taxon>Gunneridae</taxon>
        <taxon>Pentapetalae</taxon>
        <taxon>asterids</taxon>
        <taxon>Ericales</taxon>
        <taxon>Theaceae</taxon>
        <taxon>Camellia</taxon>
    </lineage>
</organism>
<dbReference type="EMBL" id="SDRB02004071">
    <property type="protein sequence ID" value="THG16469.1"/>
    <property type="molecule type" value="Genomic_DNA"/>
</dbReference>
<comment type="caution">
    <text evidence="7">The sequence shown here is derived from an EMBL/GenBank/DDBJ whole genome shotgun (WGS) entry which is preliminary data.</text>
</comment>
<dbReference type="Pfam" id="PF02104">
    <property type="entry name" value="SURF1"/>
    <property type="match status" value="1"/>
</dbReference>
<evidence type="ECO:0000313" key="7">
    <source>
        <dbReference type="EMBL" id="THG16469.1"/>
    </source>
</evidence>
<reference evidence="7 8" key="1">
    <citation type="journal article" date="2018" name="Proc. Natl. Acad. Sci. U.S.A.">
        <title>Draft genome sequence of Camellia sinensis var. sinensis provides insights into the evolution of the tea genome and tea quality.</title>
        <authorList>
            <person name="Wei C."/>
            <person name="Yang H."/>
            <person name="Wang S."/>
            <person name="Zhao J."/>
            <person name="Liu C."/>
            <person name="Gao L."/>
            <person name="Xia E."/>
            <person name="Lu Y."/>
            <person name="Tai Y."/>
            <person name="She G."/>
            <person name="Sun J."/>
            <person name="Cao H."/>
            <person name="Tong W."/>
            <person name="Gao Q."/>
            <person name="Li Y."/>
            <person name="Deng W."/>
            <person name="Jiang X."/>
            <person name="Wang W."/>
            <person name="Chen Q."/>
            <person name="Zhang S."/>
            <person name="Li H."/>
            <person name="Wu J."/>
            <person name="Wang P."/>
            <person name="Li P."/>
            <person name="Shi C."/>
            <person name="Zheng F."/>
            <person name="Jian J."/>
            <person name="Huang B."/>
            <person name="Shan D."/>
            <person name="Shi M."/>
            <person name="Fang C."/>
            <person name="Yue Y."/>
            <person name="Li F."/>
            <person name="Li D."/>
            <person name="Wei S."/>
            <person name="Han B."/>
            <person name="Jiang C."/>
            <person name="Yin Y."/>
            <person name="Xia T."/>
            <person name="Zhang Z."/>
            <person name="Bennetzen J.L."/>
            <person name="Zhao S."/>
            <person name="Wan X."/>
        </authorList>
    </citation>
    <scope>NUCLEOTIDE SEQUENCE [LARGE SCALE GENOMIC DNA]</scope>
    <source>
        <strain evidence="8">cv. Shuchazao</strain>
        <tissue evidence="7">Leaf</tissue>
    </source>
</reference>
<comment type="function">
    <text evidence="5">Probably involved in the biogenesis of the COX complex.</text>
</comment>
<evidence type="ECO:0000256" key="6">
    <source>
        <dbReference type="SAM" id="MobiDB-lite"/>
    </source>
</evidence>
<sequence>MASVSSISKTLAKKLRRGRASASASAVTSFRWKSFPPLPPSLSFSSSSSSAAISSSSAPPSTSTSPSQSQEKQKGSRWSKLLLFVPGAITFGLGTWQLFRRQDKIKLLEYRQERLGSEPISGNKLAPSSNNLDALEFRRVVCKGLFDEKKSIYVGPRSRSISGVTENGYFLITPFMPIPNNPESVQSPILVNRGWIPRSWRDKFVKVPQDDEQLSSIASSSAQENERSSWWRFWSKNPKIIEEQVPPVTPLEIVGVVRGSEKPSIFVPANDPNSSQWFYVDVPAIARTCGLPENTIYIEDVNENVNPSNPYPVPKDANELIRSSVMPQDHLNYTFTWYSLSAAVTFMAYKRLMPKKTGDAAKLNCVGFSGREVANSRSSSYALNGAMKRNNLQIF</sequence>
<protein>
    <recommendedName>
        <fullName evidence="5">SURF1-like protein</fullName>
    </recommendedName>
</protein>
<dbReference type="InterPro" id="IPR045214">
    <property type="entry name" value="Surf1/Surf4"/>
</dbReference>
<comment type="similarity">
    <text evidence="5">Belongs to the SURF1 family.</text>
</comment>
<evidence type="ECO:0000256" key="5">
    <source>
        <dbReference type="RuleBase" id="RU363076"/>
    </source>
</evidence>
<keyword evidence="2 5" id="KW-0812">Transmembrane</keyword>
<dbReference type="PANTHER" id="PTHR23427">
    <property type="entry name" value="SURFEIT LOCUS PROTEIN"/>
    <property type="match status" value="1"/>
</dbReference>
<dbReference type="CDD" id="cd06662">
    <property type="entry name" value="SURF1"/>
    <property type="match status" value="1"/>
</dbReference>
<evidence type="ECO:0000256" key="1">
    <source>
        <dbReference type="ARBA" id="ARBA00004370"/>
    </source>
</evidence>